<accession>A0A5D2WRT4</accession>
<evidence type="ECO:0000313" key="2">
    <source>
        <dbReference type="Proteomes" id="UP000323597"/>
    </source>
</evidence>
<dbReference type="EMBL" id="CM017647">
    <property type="protein sequence ID" value="TYJ04414.1"/>
    <property type="molecule type" value="Genomic_DNA"/>
</dbReference>
<gene>
    <name evidence="1" type="ORF">E1A91_A12G090600v1</name>
</gene>
<dbReference type="Proteomes" id="UP000323597">
    <property type="component" value="Chromosome A12"/>
</dbReference>
<protein>
    <submittedName>
        <fullName evidence="1">Uncharacterized protein</fullName>
    </submittedName>
</protein>
<keyword evidence="2" id="KW-1185">Reference proteome</keyword>
<reference evidence="1 2" key="1">
    <citation type="submission" date="2019-07" db="EMBL/GenBank/DDBJ databases">
        <title>WGS assembly of Gossypium mustelinum.</title>
        <authorList>
            <person name="Chen Z.J."/>
            <person name="Sreedasyam A."/>
            <person name="Ando A."/>
            <person name="Song Q."/>
            <person name="De L."/>
            <person name="Hulse-Kemp A."/>
            <person name="Ding M."/>
            <person name="Ye W."/>
            <person name="Kirkbride R."/>
            <person name="Jenkins J."/>
            <person name="Plott C."/>
            <person name="Lovell J."/>
            <person name="Lin Y.-M."/>
            <person name="Vaughn R."/>
            <person name="Liu B."/>
            <person name="Li W."/>
            <person name="Simpson S."/>
            <person name="Scheffler B."/>
            <person name="Saski C."/>
            <person name="Grover C."/>
            <person name="Hu G."/>
            <person name="Conover J."/>
            <person name="Carlson J."/>
            <person name="Shu S."/>
            <person name="Boston L."/>
            <person name="Williams M."/>
            <person name="Peterson D."/>
            <person name="Mcgee K."/>
            <person name="Jones D."/>
            <person name="Wendel J."/>
            <person name="Stelly D."/>
            <person name="Grimwood J."/>
            <person name="Schmutz J."/>
        </authorList>
    </citation>
    <scope>NUCLEOTIDE SEQUENCE [LARGE SCALE GENOMIC DNA]</scope>
    <source>
        <strain evidence="1">1408120.09</strain>
    </source>
</reference>
<dbReference type="AlphaFoldDB" id="A0A5D2WRT4"/>
<name>A0A5D2WRT4_GOSMU</name>
<evidence type="ECO:0000313" key="1">
    <source>
        <dbReference type="EMBL" id="TYJ04414.1"/>
    </source>
</evidence>
<sequence length="88" mass="10704">MPLVLKKKTDRTLEFSHPLPFVSSYIWPIGFLGDPPRCPCGYWPVSREVDFFRRRGDRWRCQTCDTWRRWHARKWRPGGWPSLRQQQS</sequence>
<proteinExistence type="predicted"/>
<organism evidence="1 2">
    <name type="scientific">Gossypium mustelinum</name>
    <name type="common">Cotton</name>
    <name type="synonym">Gossypium caicoense</name>
    <dbReference type="NCBI Taxonomy" id="34275"/>
    <lineage>
        <taxon>Eukaryota</taxon>
        <taxon>Viridiplantae</taxon>
        <taxon>Streptophyta</taxon>
        <taxon>Embryophyta</taxon>
        <taxon>Tracheophyta</taxon>
        <taxon>Spermatophyta</taxon>
        <taxon>Magnoliopsida</taxon>
        <taxon>eudicotyledons</taxon>
        <taxon>Gunneridae</taxon>
        <taxon>Pentapetalae</taxon>
        <taxon>rosids</taxon>
        <taxon>malvids</taxon>
        <taxon>Malvales</taxon>
        <taxon>Malvaceae</taxon>
        <taxon>Malvoideae</taxon>
        <taxon>Gossypium</taxon>
    </lineage>
</organism>